<dbReference type="Proteomes" id="UP000193944">
    <property type="component" value="Unassembled WGS sequence"/>
</dbReference>
<reference evidence="2 3" key="2">
    <citation type="submission" date="2016-08" db="EMBL/GenBank/DDBJ databases">
        <title>Pervasive Adenine N6-methylation of Active Genes in Fungi.</title>
        <authorList>
            <consortium name="DOE Joint Genome Institute"/>
            <person name="Mondo S.J."/>
            <person name="Dannebaum R.O."/>
            <person name="Kuo R.C."/>
            <person name="Labutti K."/>
            <person name="Haridas S."/>
            <person name="Kuo A."/>
            <person name="Salamov A."/>
            <person name="Ahrendt S.R."/>
            <person name="Lipzen A."/>
            <person name="Sullivan W."/>
            <person name="Andreopoulos W.B."/>
            <person name="Clum A."/>
            <person name="Lindquist E."/>
            <person name="Daum C."/>
            <person name="Ramamoorthy G.K."/>
            <person name="Gryganskyi A."/>
            <person name="Culley D."/>
            <person name="Magnuson J.K."/>
            <person name="James T.Y."/>
            <person name="O'Malley M.A."/>
            <person name="Stajich J.E."/>
            <person name="Spatafora J.W."/>
            <person name="Visel A."/>
            <person name="Grigoriev I.V."/>
        </authorList>
    </citation>
    <scope>NUCLEOTIDE SEQUENCE [LARGE SCALE GENOMIC DNA]</scope>
    <source>
        <strain evidence="2 3">S4</strain>
    </source>
</reference>
<dbReference type="AlphaFoldDB" id="A0A1Y1XIM7"/>
<feature type="compositionally biased region" description="Polar residues" evidence="1">
    <location>
        <begin position="387"/>
        <end position="411"/>
    </location>
</feature>
<gene>
    <name evidence="2" type="ORF">BCR32DRAFT_325376</name>
</gene>
<feature type="compositionally biased region" description="Low complexity" evidence="1">
    <location>
        <begin position="630"/>
        <end position="683"/>
    </location>
</feature>
<protein>
    <submittedName>
        <fullName evidence="2">Uncharacterized protein</fullName>
    </submittedName>
</protein>
<proteinExistence type="predicted"/>
<comment type="caution">
    <text evidence="2">The sequence shown here is derived from an EMBL/GenBank/DDBJ whole genome shotgun (WGS) entry which is preliminary data.</text>
</comment>
<evidence type="ECO:0000313" key="3">
    <source>
        <dbReference type="Proteomes" id="UP000193944"/>
    </source>
</evidence>
<dbReference type="EMBL" id="MCFG01000033">
    <property type="protein sequence ID" value="ORX85610.1"/>
    <property type="molecule type" value="Genomic_DNA"/>
</dbReference>
<feature type="region of interest" description="Disordered" evidence="1">
    <location>
        <begin position="629"/>
        <end position="691"/>
    </location>
</feature>
<name>A0A1Y1XIM7_9FUNG</name>
<feature type="compositionally biased region" description="Low complexity" evidence="1">
    <location>
        <begin position="420"/>
        <end position="431"/>
    </location>
</feature>
<feature type="region of interest" description="Disordered" evidence="1">
    <location>
        <begin position="387"/>
        <end position="447"/>
    </location>
</feature>
<keyword evidence="3" id="KW-1185">Reference proteome</keyword>
<evidence type="ECO:0000313" key="2">
    <source>
        <dbReference type="EMBL" id="ORX85610.1"/>
    </source>
</evidence>
<feature type="region of interest" description="Disordered" evidence="1">
    <location>
        <begin position="186"/>
        <end position="206"/>
    </location>
</feature>
<accession>A0A1Y1XIM7</accession>
<evidence type="ECO:0000256" key="1">
    <source>
        <dbReference type="SAM" id="MobiDB-lite"/>
    </source>
</evidence>
<dbReference type="OrthoDB" id="2151183at2759"/>
<organism evidence="2 3">
    <name type="scientific">Anaeromyces robustus</name>
    <dbReference type="NCBI Taxonomy" id="1754192"/>
    <lineage>
        <taxon>Eukaryota</taxon>
        <taxon>Fungi</taxon>
        <taxon>Fungi incertae sedis</taxon>
        <taxon>Chytridiomycota</taxon>
        <taxon>Chytridiomycota incertae sedis</taxon>
        <taxon>Neocallimastigomycetes</taxon>
        <taxon>Neocallimastigales</taxon>
        <taxon>Neocallimastigaceae</taxon>
        <taxon>Anaeromyces</taxon>
    </lineage>
</organism>
<sequence length="948" mass="105368">MYSNKKVMNDFPMKKLVPFFNNDINTRRYSYTDGMTLRNETRRQYQQQLTNNVPSAAYIEKLQKKLIQTLETNYEVNKKYGNILPNSNEYSSSPKPYPSTVERKRSAALVILRKRTNNAANGNDISPNSYRKLSVDDYIMNDKASQRQQAISVLKRRINNKRNDNNSMNNDLRDYNFDNGNPVHSPSLNNSYGKRMDVPSPSSNGLKNYETNSPYFGSLLNYDMISSPVSMAGMPNVFKSTDMGGSPSLNSLKAYDMTGSNNVSNTLSPISPTTNFMNSFSANSRKSINLGSVSTSNKMFENNRLITNDPFLYDINSCPTSPIGNFSNNGPLLMNMNNNSRYPSIEEANQKIAENQIMIDYLSKLFMSNNGDLNDKDTSLFANNLYPSTTTTKLPPTAPNYLNNELNMNDFSIQSPPPFTSSSSNSSPSPSQKFAENDSPLFIGRSGSQTIKNSLNSNSKKFSLDSSMTNINNFPSPYVNNNNIINSNIAMPTSPYLGNAKVNIASPYPKNNSNNINVNVNVNASVNANININGLTSPTYNASTSSPYFGVNMDKNQNYKRNQASSPYINGLINRGIPSPSPSFSNSNNTSNANTRYMNNASPGLYSLNTALNDVNSSTFLLNDNSFDLQQQQQQQSQQSQQNIYNSKSMPSSPSVSHNNINLFQNQNQNLGQSQSQSQNQNQNKRKSVSSVLDQYSKINNIMPQIYNNNSTVQISQSMLPAYTSTTNTTTNQTPSPNIGAIGSLRHLTKSENNDDYKKLNPLMATFASEKQKNSPLLNGNILSEDFSQLSIGKSNPNQQNFNNTTTLLSSSLTSNNFNNNNSNQEISVMEPKPKTNNNIINNLSNFNANSSSLDENSFSLNENSMEQPYKLFDNNTINKSCLPALSNFESTNAIQNQSMEDSPIINSIEDKTYNNYNIDMQLTSDALSNNNSNNNVFSLSVQHPVLS</sequence>
<reference evidence="2 3" key="1">
    <citation type="submission" date="2016-08" db="EMBL/GenBank/DDBJ databases">
        <title>A Parts List for Fungal Cellulosomes Revealed by Comparative Genomics.</title>
        <authorList>
            <consortium name="DOE Joint Genome Institute"/>
            <person name="Haitjema C.H."/>
            <person name="Gilmore S.P."/>
            <person name="Henske J.K."/>
            <person name="Solomon K.V."/>
            <person name="De Groot R."/>
            <person name="Kuo A."/>
            <person name="Mondo S.J."/>
            <person name="Salamov A.A."/>
            <person name="Labutti K."/>
            <person name="Zhao Z."/>
            <person name="Chiniquy J."/>
            <person name="Barry K."/>
            <person name="Brewer H.M."/>
            <person name="Purvine S.O."/>
            <person name="Wright A.T."/>
            <person name="Boxma B."/>
            <person name="Van Alen T."/>
            <person name="Hackstein J.H."/>
            <person name="Baker S.E."/>
            <person name="Grigoriev I.V."/>
            <person name="O'Malley M.A."/>
        </authorList>
    </citation>
    <scope>NUCLEOTIDE SEQUENCE [LARGE SCALE GENOMIC DNA]</scope>
    <source>
        <strain evidence="2 3">S4</strain>
    </source>
</reference>